<dbReference type="PANTHER" id="PTHR33695:SF1">
    <property type="entry name" value="LIPOPROTEIN SIGNAL PEPTIDASE"/>
    <property type="match status" value="1"/>
</dbReference>
<name>X0YBB1_9ZZZZ</name>
<keyword evidence="6 7" id="KW-0472">Membrane</keyword>
<evidence type="ECO:0000256" key="5">
    <source>
        <dbReference type="ARBA" id="ARBA00022989"/>
    </source>
</evidence>
<comment type="caution">
    <text evidence="8">The sequence shown here is derived from an EMBL/GenBank/DDBJ whole genome shotgun (WGS) entry which is preliminary data.</text>
</comment>
<keyword evidence="3 7" id="KW-0812">Transmembrane</keyword>
<sequence length="143" mass="15799">MPTIETMNSVTPIPTASRFRRVLFIGAALVVLALDQASKELVRTLMDRGEGWPDGWPVRLHYVTNTGAAFGILKDQSGFLVVTTVIGLAAIYLYYRYPPFDHLVAPVAMGMMLGGAIGNLVDRLRLGRVTDFIDFPLWPSFNV</sequence>
<keyword evidence="5 7" id="KW-1133">Transmembrane helix</keyword>
<dbReference type="GO" id="GO:0004190">
    <property type="term" value="F:aspartic-type endopeptidase activity"/>
    <property type="evidence" value="ECO:0007669"/>
    <property type="project" value="InterPro"/>
</dbReference>
<reference evidence="8" key="1">
    <citation type="journal article" date="2014" name="Front. Microbiol.">
        <title>High frequency of phylogenetically diverse reductive dehalogenase-homologous genes in deep subseafloor sedimentary metagenomes.</title>
        <authorList>
            <person name="Kawai M."/>
            <person name="Futagami T."/>
            <person name="Toyoda A."/>
            <person name="Takaki Y."/>
            <person name="Nishi S."/>
            <person name="Hori S."/>
            <person name="Arai W."/>
            <person name="Tsubouchi T."/>
            <person name="Morono Y."/>
            <person name="Uchiyama I."/>
            <person name="Ito T."/>
            <person name="Fujiyama A."/>
            <person name="Inagaki F."/>
            <person name="Takami H."/>
        </authorList>
    </citation>
    <scope>NUCLEOTIDE SEQUENCE</scope>
    <source>
        <strain evidence="8">Expedition CK06-06</strain>
    </source>
</reference>
<feature type="transmembrane region" description="Helical" evidence="7">
    <location>
        <begin position="103"/>
        <end position="121"/>
    </location>
</feature>
<dbReference type="GO" id="GO:0016020">
    <property type="term" value="C:membrane"/>
    <property type="evidence" value="ECO:0007669"/>
    <property type="project" value="InterPro"/>
</dbReference>
<dbReference type="EMBL" id="BARS01053721">
    <property type="protein sequence ID" value="GAG53150.1"/>
    <property type="molecule type" value="Genomic_DNA"/>
</dbReference>
<dbReference type="GO" id="GO:0006508">
    <property type="term" value="P:proteolysis"/>
    <property type="evidence" value="ECO:0007669"/>
    <property type="project" value="UniProtKB-KW"/>
</dbReference>
<evidence type="ECO:0008006" key="9">
    <source>
        <dbReference type="Google" id="ProtNLM"/>
    </source>
</evidence>
<evidence type="ECO:0000256" key="6">
    <source>
        <dbReference type="ARBA" id="ARBA00023136"/>
    </source>
</evidence>
<dbReference type="PROSITE" id="PS00855">
    <property type="entry name" value="SPASE_II"/>
    <property type="match status" value="1"/>
</dbReference>
<evidence type="ECO:0000256" key="2">
    <source>
        <dbReference type="ARBA" id="ARBA00022670"/>
    </source>
</evidence>
<dbReference type="InterPro" id="IPR001872">
    <property type="entry name" value="Peptidase_A8"/>
</dbReference>
<proteinExistence type="predicted"/>
<dbReference type="NCBIfam" id="TIGR00077">
    <property type="entry name" value="lspA"/>
    <property type="match status" value="1"/>
</dbReference>
<gene>
    <name evidence="8" type="ORF">S01H1_79653</name>
</gene>
<dbReference type="PRINTS" id="PR00781">
    <property type="entry name" value="LIPOSIGPTASE"/>
</dbReference>
<protein>
    <recommendedName>
        <fullName evidence="9">Lipoprotein signal peptidase</fullName>
    </recommendedName>
</protein>
<evidence type="ECO:0000256" key="4">
    <source>
        <dbReference type="ARBA" id="ARBA00022801"/>
    </source>
</evidence>
<evidence type="ECO:0000256" key="1">
    <source>
        <dbReference type="ARBA" id="ARBA00022475"/>
    </source>
</evidence>
<keyword evidence="4" id="KW-0378">Hydrolase</keyword>
<feature type="transmembrane region" description="Helical" evidence="7">
    <location>
        <begin position="79"/>
        <end position="97"/>
    </location>
</feature>
<keyword evidence="2" id="KW-0645">Protease</keyword>
<organism evidence="8">
    <name type="scientific">marine sediment metagenome</name>
    <dbReference type="NCBI Taxonomy" id="412755"/>
    <lineage>
        <taxon>unclassified sequences</taxon>
        <taxon>metagenomes</taxon>
        <taxon>ecological metagenomes</taxon>
    </lineage>
</organism>
<feature type="non-terminal residue" evidence="8">
    <location>
        <position position="143"/>
    </location>
</feature>
<dbReference type="AlphaFoldDB" id="X0YBB1"/>
<dbReference type="PANTHER" id="PTHR33695">
    <property type="entry name" value="LIPOPROTEIN SIGNAL PEPTIDASE"/>
    <property type="match status" value="1"/>
</dbReference>
<dbReference type="Pfam" id="PF01252">
    <property type="entry name" value="Peptidase_A8"/>
    <property type="match status" value="1"/>
</dbReference>
<evidence type="ECO:0000256" key="3">
    <source>
        <dbReference type="ARBA" id="ARBA00022692"/>
    </source>
</evidence>
<evidence type="ECO:0000256" key="7">
    <source>
        <dbReference type="SAM" id="Phobius"/>
    </source>
</evidence>
<keyword evidence="1" id="KW-1003">Cell membrane</keyword>
<evidence type="ECO:0000313" key="8">
    <source>
        <dbReference type="EMBL" id="GAG53150.1"/>
    </source>
</evidence>
<accession>X0YBB1</accession>